<accession>A0ACC0UAJ2</accession>
<comment type="caution">
    <text evidence="1">The sequence shown here is derived from an EMBL/GenBank/DDBJ whole genome shotgun (WGS) entry which is preliminary data.</text>
</comment>
<organism evidence="1 2">
    <name type="scientific">Russula earlei</name>
    <dbReference type="NCBI Taxonomy" id="71964"/>
    <lineage>
        <taxon>Eukaryota</taxon>
        <taxon>Fungi</taxon>
        <taxon>Dikarya</taxon>
        <taxon>Basidiomycota</taxon>
        <taxon>Agaricomycotina</taxon>
        <taxon>Agaricomycetes</taxon>
        <taxon>Russulales</taxon>
        <taxon>Russulaceae</taxon>
        <taxon>Russula</taxon>
    </lineage>
</organism>
<proteinExistence type="predicted"/>
<reference evidence="1" key="1">
    <citation type="submission" date="2021-03" db="EMBL/GenBank/DDBJ databases">
        <title>Evolutionary priming and transition to the ectomycorrhizal habit in an iconic lineage of mushroom-forming fungi: is preadaptation a requirement?</title>
        <authorList>
            <consortium name="DOE Joint Genome Institute"/>
            <person name="Looney B.P."/>
            <person name="Miyauchi S."/>
            <person name="Morin E."/>
            <person name="Drula E."/>
            <person name="Courty P.E."/>
            <person name="Chicoki N."/>
            <person name="Fauchery L."/>
            <person name="Kohler A."/>
            <person name="Kuo A."/>
            <person name="LaButti K."/>
            <person name="Pangilinan J."/>
            <person name="Lipzen A."/>
            <person name="Riley R."/>
            <person name="Andreopoulos W."/>
            <person name="He G."/>
            <person name="Johnson J."/>
            <person name="Barry K.W."/>
            <person name="Grigoriev I.V."/>
            <person name="Nagy L."/>
            <person name="Hibbett D."/>
            <person name="Henrissat B."/>
            <person name="Matheny P.B."/>
            <person name="Labbe J."/>
            <person name="Martin A.F."/>
        </authorList>
    </citation>
    <scope>NUCLEOTIDE SEQUENCE</scope>
    <source>
        <strain evidence="1">BPL698</strain>
    </source>
</reference>
<protein>
    <submittedName>
        <fullName evidence="1">Uncharacterized protein</fullName>
    </submittedName>
</protein>
<dbReference type="Proteomes" id="UP001207468">
    <property type="component" value="Unassembled WGS sequence"/>
</dbReference>
<evidence type="ECO:0000313" key="2">
    <source>
        <dbReference type="Proteomes" id="UP001207468"/>
    </source>
</evidence>
<evidence type="ECO:0000313" key="1">
    <source>
        <dbReference type="EMBL" id="KAI9508729.1"/>
    </source>
</evidence>
<sequence>MPTPPANNPPSPNFDRLAFRGCMKNIGRAYRKQALELVSLCRTFVAAQEQSPDSLADAELGMALNVVDDALRSAAEVKNKDVCRAVNHPKDPMSDGSHVKTVCDRMTEATTKDKSSLGILNTLKEKLKPAPDAWSDPTTVVEFLLFESLPHDNPTVVKQELGKGSKLTGISPVTRTKDD</sequence>
<name>A0ACC0UAJ2_9AGAM</name>
<dbReference type="EMBL" id="JAGFNK010000080">
    <property type="protein sequence ID" value="KAI9508729.1"/>
    <property type="molecule type" value="Genomic_DNA"/>
</dbReference>
<keyword evidence="2" id="KW-1185">Reference proteome</keyword>
<gene>
    <name evidence="1" type="ORF">F5148DRAFT_1283665</name>
</gene>